<keyword evidence="2" id="KW-1185">Reference proteome</keyword>
<dbReference type="Proteomes" id="UP000741863">
    <property type="component" value="Unassembled WGS sequence"/>
</dbReference>
<dbReference type="EMBL" id="JAFBEC010000007">
    <property type="protein sequence ID" value="MBM7633394.1"/>
    <property type="molecule type" value="Genomic_DNA"/>
</dbReference>
<gene>
    <name evidence="1" type="ORF">JOD17_002488</name>
</gene>
<evidence type="ECO:0000313" key="2">
    <source>
        <dbReference type="Proteomes" id="UP000741863"/>
    </source>
</evidence>
<protein>
    <submittedName>
        <fullName evidence="1">Uncharacterized protein</fullName>
    </submittedName>
</protein>
<name>A0ABS2PD78_9BACL</name>
<reference evidence="1 2" key="1">
    <citation type="submission" date="2021-01" db="EMBL/GenBank/DDBJ databases">
        <title>Genomic Encyclopedia of Type Strains, Phase IV (KMG-IV): sequencing the most valuable type-strain genomes for metagenomic binning, comparative biology and taxonomic classification.</title>
        <authorList>
            <person name="Goeker M."/>
        </authorList>
    </citation>
    <scope>NUCLEOTIDE SEQUENCE [LARGE SCALE GENOMIC DNA]</scope>
    <source>
        <strain evidence="1 2">DSM 25540</strain>
    </source>
</reference>
<sequence length="112" mass="12646">MLLLTACGANNEEEIPEVTSETITTLPEEIPEDFDFSLWYGITGANEINTYEGTYTKDLAEGGDVTTELALTNEEMNVIYEQMRSVDILNTPRYVSTTTCVHPYDENHLTMR</sequence>
<organism evidence="1 2">
    <name type="scientific">Geomicrobium sediminis</name>
    <dbReference type="NCBI Taxonomy" id="1347788"/>
    <lineage>
        <taxon>Bacteria</taxon>
        <taxon>Bacillati</taxon>
        <taxon>Bacillota</taxon>
        <taxon>Bacilli</taxon>
        <taxon>Bacillales</taxon>
        <taxon>Geomicrobium</taxon>
    </lineage>
</organism>
<evidence type="ECO:0000313" key="1">
    <source>
        <dbReference type="EMBL" id="MBM7633394.1"/>
    </source>
</evidence>
<proteinExistence type="predicted"/>
<accession>A0ABS2PD78</accession>
<dbReference type="RefSeq" id="WP_204698024.1">
    <property type="nucleotide sequence ID" value="NZ_JAFBEC010000007.1"/>
</dbReference>
<comment type="caution">
    <text evidence="1">The sequence shown here is derived from an EMBL/GenBank/DDBJ whole genome shotgun (WGS) entry which is preliminary data.</text>
</comment>